<dbReference type="SUPFAM" id="SSF47384">
    <property type="entry name" value="Homodimeric domain of signal transducing histidine kinase"/>
    <property type="match status" value="1"/>
</dbReference>
<organism evidence="15 16">
    <name type="scientific">Pseudomonas syringae pv. pisi str. 1704B</name>
    <dbReference type="NCBI Taxonomy" id="629263"/>
    <lineage>
        <taxon>Bacteria</taxon>
        <taxon>Pseudomonadati</taxon>
        <taxon>Pseudomonadota</taxon>
        <taxon>Gammaproteobacteria</taxon>
        <taxon>Pseudomonadales</taxon>
        <taxon>Pseudomonadaceae</taxon>
        <taxon>Pseudomonas</taxon>
        <taxon>Pseudomonas syringae</taxon>
    </lineage>
</organism>
<comment type="caution">
    <text evidence="9">Lacks conserved residue(s) required for the propagation of feature annotation.</text>
</comment>
<evidence type="ECO:0000256" key="3">
    <source>
        <dbReference type="ARBA" id="ARBA00022553"/>
    </source>
</evidence>
<dbReference type="AlphaFoldDB" id="F3G1T4"/>
<dbReference type="SUPFAM" id="SSF55874">
    <property type="entry name" value="ATPase domain of HSP90 chaperone/DNA topoisomerase II/histidine kinase"/>
    <property type="match status" value="1"/>
</dbReference>
<dbReference type="FunFam" id="3.30.565.10:FF:000010">
    <property type="entry name" value="Sensor histidine kinase RcsC"/>
    <property type="match status" value="1"/>
</dbReference>
<name>F3G1T4_PSESJ</name>
<dbReference type="GO" id="GO:0005524">
    <property type="term" value="F:ATP binding"/>
    <property type="evidence" value="ECO:0007669"/>
    <property type="project" value="UniProtKB-KW"/>
</dbReference>
<dbReference type="InterPro" id="IPR049871">
    <property type="entry name" value="BvgS-like_periplasmic2"/>
</dbReference>
<keyword evidence="6" id="KW-0547">Nucleotide-binding</keyword>
<evidence type="ECO:0000256" key="6">
    <source>
        <dbReference type="ARBA" id="ARBA00022741"/>
    </source>
</evidence>
<keyword evidence="8" id="KW-0902">Two-component regulatory system</keyword>
<dbReference type="PANTHER" id="PTHR43047">
    <property type="entry name" value="TWO-COMPONENT HISTIDINE PROTEIN KINASE"/>
    <property type="match status" value="1"/>
</dbReference>
<dbReference type="InterPro" id="IPR004358">
    <property type="entry name" value="Sig_transdc_His_kin-like_C"/>
</dbReference>
<dbReference type="Gene3D" id="1.10.287.130">
    <property type="match status" value="1"/>
</dbReference>
<sequence>MLALIFAGAANAAQSLPFSLTAPFVVSADLALKDQDRAWLDQRKVLRVGIAIADYEPIDITSDRNRYQGISADYLGLVSDQLNLPVQVTGYAKRDEAIEALRGGKIDLLTSANGFERGVKGLSFSTEYMPDRSVVVGRGNDLSPPSNLAGKKVVLLDGYADSEVLHRVYSDSQIIIAPNLYSALEALSQGEVDVFIGNEVIVRAYTALRPYLGLQIKFESRLPPVGFSFAVRGDEQRLLTFINRALDSIAPSTSREVLGRWTMGLGADVEGQRIRLTSAERRWLLKHPSVTIATVHHPPYIYKDKNGHWVGLNADVLSRISRMTGLQFVHQELPSTQLSIDMLRAGQADMNTTLAENTERRRFLDFTYSFGGNSWMFVVRSDRSSHISLDSLTGKVLALPARHALEDLIRREHPLIQLRLVDTYDQARALVESGAADATIQNEVGAYLFPSGQLKVARSVEGQWSPDRFSVIKTQPELLGILNKALEEFPVAELRSIRLKWLGSALPQPSLWGRIPPWVFWVVSLALLIGLVSLTWSSRLKVQIRQRQRVQRQLNDQLAFKHALFDGIPNPIYVRDLKGRLISCNRSYEQSLGISFEQMNGRRLTDVNLIPRALAEQMHTDYLTLLENHQPVFSDRTIELPGKRMDVWQWTVPFFAADGQLQGLLGGWIDITERKQLEQQLQEAMHLADQANEAKSAFLASMSHEIRTPMGAIIGLLELECEQALRLGKIPSQGLQVAHRSATELIALIGESLDLARIEAGGMQLSLAVTSLQELFDGVIELFSAQAGEKGVELRLEFSGQARGDYWLDPFRLRQVLHNVLGNALKFTRQGAVVVTLDVTHDSPESTRVRIGIQDSGEGIDPQRQQQVFQPFTQASDDTAAHYGGSGLGLSITRQLVELMKGDISLHSEPGKGTLVTIDLPLTRVSEPVLPADDVTDVLVDTRSLHLLVVDDMSANRLVLTRQLEFLGHQVTAGG</sequence>
<dbReference type="InterPro" id="IPR001638">
    <property type="entry name" value="Solute-binding_3/MltF_N"/>
</dbReference>
<comment type="caution">
    <text evidence="15">The sequence shown here is derived from an EMBL/GenBank/DDBJ whole genome shotgun (WGS) entry which is preliminary data.</text>
</comment>
<dbReference type="InterPro" id="IPR005467">
    <property type="entry name" value="His_kinase_dom"/>
</dbReference>
<feature type="transmembrane region" description="Helical" evidence="10">
    <location>
        <begin position="518"/>
        <end position="537"/>
    </location>
</feature>
<keyword evidence="16" id="KW-1185">Reference proteome</keyword>
<dbReference type="CDD" id="cd13705">
    <property type="entry name" value="PBP2_BvgS_D1"/>
    <property type="match status" value="1"/>
</dbReference>
<dbReference type="SUPFAM" id="SSF55785">
    <property type="entry name" value="PYP-like sensor domain (PAS domain)"/>
    <property type="match status" value="1"/>
</dbReference>
<dbReference type="Pfam" id="PF00497">
    <property type="entry name" value="SBP_bac_3"/>
    <property type="match status" value="2"/>
</dbReference>
<evidence type="ECO:0000256" key="10">
    <source>
        <dbReference type="SAM" id="Phobius"/>
    </source>
</evidence>
<evidence type="ECO:0000256" key="4">
    <source>
        <dbReference type="ARBA" id="ARBA00022679"/>
    </source>
</evidence>
<evidence type="ECO:0000256" key="8">
    <source>
        <dbReference type="ARBA" id="ARBA00023012"/>
    </source>
</evidence>
<dbReference type="CDD" id="cd16922">
    <property type="entry name" value="HATPase_EvgS-ArcB-TorS-like"/>
    <property type="match status" value="1"/>
</dbReference>
<dbReference type="HOGENOM" id="CLU_000445_37_3_6"/>
<dbReference type="InterPro" id="IPR049870">
    <property type="entry name" value="BvgS-like_periplasmic1"/>
</dbReference>
<protein>
    <recommendedName>
        <fullName evidence="2">histidine kinase</fullName>
        <ecNumber evidence="2">2.7.13.3</ecNumber>
    </recommendedName>
</protein>
<dbReference type="EMBL" id="AEAI01000034">
    <property type="protein sequence ID" value="EGH41034.1"/>
    <property type="molecule type" value="Genomic_DNA"/>
</dbReference>
<evidence type="ECO:0000256" key="1">
    <source>
        <dbReference type="ARBA" id="ARBA00000085"/>
    </source>
</evidence>
<evidence type="ECO:0000259" key="12">
    <source>
        <dbReference type="PROSITE" id="PS50110"/>
    </source>
</evidence>
<dbReference type="Pfam" id="PF00512">
    <property type="entry name" value="HisKA"/>
    <property type="match status" value="1"/>
</dbReference>
<evidence type="ECO:0000256" key="2">
    <source>
        <dbReference type="ARBA" id="ARBA00012438"/>
    </source>
</evidence>
<dbReference type="NCBIfam" id="TIGR00229">
    <property type="entry name" value="sensory_box"/>
    <property type="match status" value="1"/>
</dbReference>
<proteinExistence type="predicted"/>
<feature type="domain" description="PAS" evidence="13">
    <location>
        <begin position="564"/>
        <end position="621"/>
    </location>
</feature>
<feature type="non-terminal residue" evidence="15">
    <location>
        <position position="975"/>
    </location>
</feature>
<keyword evidence="10" id="KW-0812">Transmembrane</keyword>
<dbReference type="InterPro" id="IPR036890">
    <property type="entry name" value="HATPase_C_sf"/>
</dbReference>
<dbReference type="InterPro" id="IPR000014">
    <property type="entry name" value="PAS"/>
</dbReference>
<keyword evidence="5" id="KW-0732">Signal</keyword>
<dbReference type="PANTHER" id="PTHR43047:SF72">
    <property type="entry name" value="OSMOSENSING HISTIDINE PROTEIN KINASE SLN1"/>
    <property type="match status" value="1"/>
</dbReference>
<keyword evidence="10" id="KW-0472">Membrane</keyword>
<dbReference type="CDD" id="cd00130">
    <property type="entry name" value="PAS"/>
    <property type="match status" value="1"/>
</dbReference>
<evidence type="ECO:0000259" key="13">
    <source>
        <dbReference type="PROSITE" id="PS50112"/>
    </source>
</evidence>
<keyword evidence="4" id="KW-0808">Transferase</keyword>
<evidence type="ECO:0000256" key="9">
    <source>
        <dbReference type="PROSITE-ProRule" id="PRU00169"/>
    </source>
</evidence>
<dbReference type="Gene3D" id="3.30.565.10">
    <property type="entry name" value="Histidine kinase-like ATPase, C-terminal domain"/>
    <property type="match status" value="1"/>
</dbReference>
<feature type="domain" description="PAC" evidence="14">
    <location>
        <begin position="631"/>
        <end position="683"/>
    </location>
</feature>
<keyword evidence="10" id="KW-1133">Transmembrane helix</keyword>
<dbReference type="PROSITE" id="PS50112">
    <property type="entry name" value="PAS"/>
    <property type="match status" value="1"/>
</dbReference>
<keyword evidence="3" id="KW-0597">Phosphoprotein</keyword>
<keyword evidence="7" id="KW-0418">Kinase</keyword>
<feature type="domain" description="Response regulatory" evidence="12">
    <location>
        <begin position="946"/>
        <end position="975"/>
    </location>
</feature>
<feature type="domain" description="Histidine kinase" evidence="11">
    <location>
        <begin position="701"/>
        <end position="924"/>
    </location>
</feature>
<dbReference type="Gene3D" id="3.30.450.20">
    <property type="entry name" value="PAS domain"/>
    <property type="match status" value="1"/>
</dbReference>
<dbReference type="PROSITE" id="PS50109">
    <property type="entry name" value="HIS_KIN"/>
    <property type="match status" value="1"/>
</dbReference>
<evidence type="ECO:0000256" key="7">
    <source>
        <dbReference type="ARBA" id="ARBA00022777"/>
    </source>
</evidence>
<evidence type="ECO:0000259" key="11">
    <source>
        <dbReference type="PROSITE" id="PS50109"/>
    </source>
</evidence>
<dbReference type="PRINTS" id="PR00344">
    <property type="entry name" value="BCTRLSENSOR"/>
</dbReference>
<dbReference type="Pfam" id="PF02518">
    <property type="entry name" value="HATPase_c"/>
    <property type="match status" value="1"/>
</dbReference>
<dbReference type="Proteomes" id="UP000004986">
    <property type="component" value="Unassembled WGS sequence"/>
</dbReference>
<evidence type="ECO:0000313" key="15">
    <source>
        <dbReference type="EMBL" id="EGH41034.1"/>
    </source>
</evidence>
<evidence type="ECO:0000256" key="5">
    <source>
        <dbReference type="ARBA" id="ARBA00022729"/>
    </source>
</evidence>
<dbReference type="SMART" id="SM00388">
    <property type="entry name" value="HisKA"/>
    <property type="match status" value="1"/>
</dbReference>
<dbReference type="CDD" id="cd13707">
    <property type="entry name" value="PBP2_BvgS_D2"/>
    <property type="match status" value="1"/>
</dbReference>
<dbReference type="InterPro" id="IPR013656">
    <property type="entry name" value="PAS_4"/>
</dbReference>
<dbReference type="SMART" id="SM00387">
    <property type="entry name" value="HATPase_c"/>
    <property type="match status" value="1"/>
</dbReference>
<dbReference type="CDD" id="cd00082">
    <property type="entry name" value="HisKA"/>
    <property type="match status" value="1"/>
</dbReference>
<dbReference type="InterPro" id="IPR003594">
    <property type="entry name" value="HATPase_dom"/>
</dbReference>
<dbReference type="SUPFAM" id="SSF53850">
    <property type="entry name" value="Periplasmic binding protein-like II"/>
    <property type="match status" value="2"/>
</dbReference>
<dbReference type="GO" id="GO:0000155">
    <property type="term" value="F:phosphorelay sensor kinase activity"/>
    <property type="evidence" value="ECO:0007669"/>
    <property type="project" value="InterPro"/>
</dbReference>
<evidence type="ECO:0000259" key="14">
    <source>
        <dbReference type="PROSITE" id="PS50113"/>
    </source>
</evidence>
<evidence type="ECO:0000313" key="16">
    <source>
        <dbReference type="Proteomes" id="UP000004986"/>
    </source>
</evidence>
<dbReference type="PROSITE" id="PS50113">
    <property type="entry name" value="PAC"/>
    <property type="match status" value="1"/>
</dbReference>
<dbReference type="InterPro" id="IPR001789">
    <property type="entry name" value="Sig_transdc_resp-reg_receiver"/>
</dbReference>
<dbReference type="EC" id="2.7.13.3" evidence="2"/>
<dbReference type="InterPro" id="IPR003661">
    <property type="entry name" value="HisK_dim/P_dom"/>
</dbReference>
<dbReference type="InterPro" id="IPR036097">
    <property type="entry name" value="HisK_dim/P_sf"/>
</dbReference>
<dbReference type="InterPro" id="IPR000700">
    <property type="entry name" value="PAS-assoc_C"/>
</dbReference>
<gene>
    <name evidence="15" type="ORF">PSYPI_00790</name>
</gene>
<dbReference type="GO" id="GO:0005886">
    <property type="term" value="C:plasma membrane"/>
    <property type="evidence" value="ECO:0007669"/>
    <property type="project" value="UniProtKB-SubCell"/>
</dbReference>
<comment type="catalytic activity">
    <reaction evidence="1">
        <text>ATP + protein L-histidine = ADP + protein N-phospho-L-histidine.</text>
        <dbReference type="EC" id="2.7.13.3"/>
    </reaction>
</comment>
<dbReference type="SMART" id="SM00091">
    <property type="entry name" value="PAS"/>
    <property type="match status" value="1"/>
</dbReference>
<dbReference type="Pfam" id="PF08448">
    <property type="entry name" value="PAS_4"/>
    <property type="match status" value="1"/>
</dbReference>
<dbReference type="PROSITE" id="PS50110">
    <property type="entry name" value="RESPONSE_REGULATORY"/>
    <property type="match status" value="1"/>
</dbReference>
<dbReference type="GO" id="GO:0009927">
    <property type="term" value="F:histidine phosphotransfer kinase activity"/>
    <property type="evidence" value="ECO:0007669"/>
    <property type="project" value="TreeGrafter"/>
</dbReference>
<accession>F3G1T4</accession>
<dbReference type="SMART" id="SM00062">
    <property type="entry name" value="PBPb"/>
    <property type="match status" value="2"/>
</dbReference>
<dbReference type="Gene3D" id="3.40.190.10">
    <property type="entry name" value="Periplasmic binding protein-like II"/>
    <property type="match status" value="4"/>
</dbReference>
<reference evidence="15 16" key="1">
    <citation type="journal article" date="2011" name="PLoS Pathog.">
        <title>Dynamic evolution of pathogenicity revealed by sequencing and comparative genomics of 19 Pseudomonas syringae isolates.</title>
        <authorList>
            <person name="Baltrus D.A."/>
            <person name="Nishimura M.T."/>
            <person name="Romanchuk A."/>
            <person name="Chang J.H."/>
            <person name="Mukhtar M.S."/>
            <person name="Cherkis K."/>
            <person name="Roach J."/>
            <person name="Grant S.R."/>
            <person name="Jones C.D."/>
            <person name="Dangl J.L."/>
        </authorList>
    </citation>
    <scope>NUCLEOTIDE SEQUENCE [LARGE SCALE GENOMIC DNA]</scope>
    <source>
        <strain evidence="15 16">1704B</strain>
    </source>
</reference>
<dbReference type="InterPro" id="IPR035965">
    <property type="entry name" value="PAS-like_dom_sf"/>
</dbReference>